<evidence type="ECO:0000313" key="7">
    <source>
        <dbReference type="EMBL" id="MPL91772.1"/>
    </source>
</evidence>
<dbReference type="AlphaFoldDB" id="A0A644VM98"/>
<dbReference type="InterPro" id="IPR039910">
    <property type="entry name" value="D15-like"/>
</dbReference>
<proteinExistence type="predicted"/>
<keyword evidence="2" id="KW-0812">Transmembrane</keyword>
<comment type="subcellular location">
    <subcellularLocation>
        <location evidence="1">Membrane</location>
    </subcellularLocation>
</comment>
<dbReference type="GO" id="GO:0019867">
    <property type="term" value="C:outer membrane"/>
    <property type="evidence" value="ECO:0007669"/>
    <property type="project" value="InterPro"/>
</dbReference>
<comment type="caution">
    <text evidence="7">The sequence shown here is derived from an EMBL/GenBank/DDBJ whole genome shotgun (WGS) entry which is preliminary data.</text>
</comment>
<dbReference type="PROSITE" id="PS51257">
    <property type="entry name" value="PROKAR_LIPOPROTEIN"/>
    <property type="match status" value="1"/>
</dbReference>
<evidence type="ECO:0000256" key="4">
    <source>
        <dbReference type="ARBA" id="ARBA00023136"/>
    </source>
</evidence>
<keyword evidence="4" id="KW-0472">Membrane</keyword>
<evidence type="ECO:0000256" key="2">
    <source>
        <dbReference type="ARBA" id="ARBA00022692"/>
    </source>
</evidence>
<evidence type="ECO:0000256" key="5">
    <source>
        <dbReference type="ARBA" id="ARBA00023237"/>
    </source>
</evidence>
<reference evidence="7" key="1">
    <citation type="submission" date="2019-08" db="EMBL/GenBank/DDBJ databases">
        <authorList>
            <person name="Kucharzyk K."/>
            <person name="Murdoch R.W."/>
            <person name="Higgins S."/>
            <person name="Loffler F."/>
        </authorList>
    </citation>
    <scope>NUCLEOTIDE SEQUENCE</scope>
</reference>
<accession>A0A644VM98</accession>
<dbReference type="InterPro" id="IPR000184">
    <property type="entry name" value="Bac_surfAg_D15"/>
</dbReference>
<evidence type="ECO:0000259" key="6">
    <source>
        <dbReference type="Pfam" id="PF01103"/>
    </source>
</evidence>
<evidence type="ECO:0000256" key="3">
    <source>
        <dbReference type="ARBA" id="ARBA00022729"/>
    </source>
</evidence>
<organism evidence="7">
    <name type="scientific">bioreactor metagenome</name>
    <dbReference type="NCBI Taxonomy" id="1076179"/>
    <lineage>
        <taxon>unclassified sequences</taxon>
        <taxon>metagenomes</taxon>
        <taxon>ecological metagenomes</taxon>
    </lineage>
</organism>
<dbReference type="Pfam" id="PF01103">
    <property type="entry name" value="Omp85"/>
    <property type="match status" value="1"/>
</dbReference>
<protein>
    <submittedName>
        <fullName evidence="7">Outer membrane protein assembly factor BamA</fullName>
    </submittedName>
</protein>
<feature type="domain" description="Bacterial surface antigen (D15)" evidence="6">
    <location>
        <begin position="571"/>
        <end position="733"/>
    </location>
</feature>
<sequence length="759" mass="86661">MRSGHRTILSPLMLIVLLSGMLFVSCSPTKHVPDGAFLLNKVEIKSDAKEINKNDLPEYVRQMPNSYILGLFRLQLGIYNLSGKDSTKWFSRLVRRIGQPPVLLDSMLTELSAQQLLRFHINKGYYDADINTVVNKRNKKARISYQIQSNKPYRVNEYKVNVPFEELETLSKDSIRSLIQPNMLFDVYQLDSERERLTSRMRRQGYYNFMKDYLAYTADSTGHKVDVTLQLRDYLIEKRDTLNQTVFKQYYISRVIYNLNPAVSTILASNKPDPIDTIQTGNYVVIGPEDKFLTFNALVSSTFVKPGTLYSDADVEKTYAALNTLPPVKYTHISFTETAPDSLQCLITIAEAKSFTFTSQAEITFTEGYWGAAGNAGVVHRNLFKGAESLTLQGRLALERQGDVIAQEWGGQAGIRVPRTILPFIDDTYSRSLQGSTEFRGTFNYQFRPGEFSSTNVGGGVKYNWMKGRQNHNLDLVDVSYVHFPWISSEFKSAFIESGLYNKYNYDNYMIMRMSYSTAVSGYNPARPLRNYFTYRYGVESAGNALFGLYKLLDIPADVNGFYRAFNIRFSQYVRGEINTSFHQIIDKNNKFVYHAGIGAGLPYGNAEIIPFERRFYSGGANSVRGWGESMLGPGSYQRFSTNRRRDYNQVGDIKLDLNFEYRAKMFWVLEGAIFADAGNIWTVREYDNQAGGVFKPDTFWKQIALAYGIGLRMDFNFFLFRVDMGVKLHDPAAIATPRWVFPKSFNDVALHIAIGYPF</sequence>
<dbReference type="PANTHER" id="PTHR12815:SF47">
    <property type="entry name" value="TRANSLOCATION AND ASSEMBLY MODULE SUBUNIT TAMA"/>
    <property type="match status" value="1"/>
</dbReference>
<dbReference type="Gene3D" id="2.40.160.50">
    <property type="entry name" value="membrane protein fhac: a member of the omp85/tpsb transporter family"/>
    <property type="match status" value="1"/>
</dbReference>
<keyword evidence="3" id="KW-0732">Signal</keyword>
<dbReference type="PANTHER" id="PTHR12815">
    <property type="entry name" value="SORTING AND ASSEMBLY MACHINERY SAMM50 PROTEIN FAMILY MEMBER"/>
    <property type="match status" value="1"/>
</dbReference>
<keyword evidence="5" id="KW-0998">Cell outer membrane</keyword>
<name>A0A644VM98_9ZZZZ</name>
<gene>
    <name evidence="7" type="primary">bamA_16</name>
    <name evidence="7" type="ORF">SDC9_37849</name>
</gene>
<dbReference type="EMBL" id="VSSQ01000338">
    <property type="protein sequence ID" value="MPL91772.1"/>
    <property type="molecule type" value="Genomic_DNA"/>
</dbReference>
<evidence type="ECO:0000256" key="1">
    <source>
        <dbReference type="ARBA" id="ARBA00004370"/>
    </source>
</evidence>